<dbReference type="InterPro" id="IPR056884">
    <property type="entry name" value="NPHP3-like_N"/>
</dbReference>
<dbReference type="CDD" id="cd00267">
    <property type="entry name" value="ABC_ATPase"/>
    <property type="match status" value="1"/>
</dbReference>
<organism evidence="4 5">
    <name type="scientific">Lepidopterella palustris CBS 459.81</name>
    <dbReference type="NCBI Taxonomy" id="1314670"/>
    <lineage>
        <taxon>Eukaryota</taxon>
        <taxon>Fungi</taxon>
        <taxon>Dikarya</taxon>
        <taxon>Ascomycota</taxon>
        <taxon>Pezizomycotina</taxon>
        <taxon>Dothideomycetes</taxon>
        <taxon>Pleosporomycetidae</taxon>
        <taxon>Mytilinidiales</taxon>
        <taxon>Argynnaceae</taxon>
        <taxon>Lepidopterella</taxon>
    </lineage>
</organism>
<keyword evidence="5" id="KW-1185">Reference proteome</keyword>
<keyword evidence="1" id="KW-0677">Repeat</keyword>
<dbReference type="AlphaFoldDB" id="A0A8E2E9P2"/>
<feature type="domain" description="Nephrocystin 3-like N-terminal" evidence="2">
    <location>
        <begin position="287"/>
        <end position="459"/>
    </location>
</feature>
<dbReference type="InterPro" id="IPR027417">
    <property type="entry name" value="P-loop_NTPase"/>
</dbReference>
<gene>
    <name evidence="4" type="ORF">K432DRAFT_354034</name>
</gene>
<dbReference type="SUPFAM" id="SSF52540">
    <property type="entry name" value="P-loop containing nucleoside triphosphate hydrolases"/>
    <property type="match status" value="1"/>
</dbReference>
<evidence type="ECO:0000313" key="5">
    <source>
        <dbReference type="Proteomes" id="UP000250266"/>
    </source>
</evidence>
<dbReference type="InterPro" id="IPR056693">
    <property type="entry name" value="DUF7791"/>
</dbReference>
<dbReference type="Pfam" id="PF24883">
    <property type="entry name" value="NPHP3_N"/>
    <property type="match status" value="1"/>
</dbReference>
<dbReference type="OrthoDB" id="443402at2759"/>
<evidence type="ECO:0000259" key="3">
    <source>
        <dbReference type="Pfam" id="PF25053"/>
    </source>
</evidence>
<dbReference type="Gene3D" id="3.40.50.300">
    <property type="entry name" value="P-loop containing nucleotide triphosphate hydrolases"/>
    <property type="match status" value="1"/>
</dbReference>
<evidence type="ECO:0000313" key="4">
    <source>
        <dbReference type="EMBL" id="OCK79902.1"/>
    </source>
</evidence>
<dbReference type="PANTHER" id="PTHR10039">
    <property type="entry name" value="AMELOGENIN"/>
    <property type="match status" value="1"/>
</dbReference>
<evidence type="ECO:0008006" key="6">
    <source>
        <dbReference type="Google" id="ProtNLM"/>
    </source>
</evidence>
<reference evidence="4 5" key="1">
    <citation type="journal article" date="2016" name="Nat. Commun.">
        <title>Ectomycorrhizal ecology is imprinted in the genome of the dominant symbiotic fungus Cenococcum geophilum.</title>
        <authorList>
            <consortium name="DOE Joint Genome Institute"/>
            <person name="Peter M."/>
            <person name="Kohler A."/>
            <person name="Ohm R.A."/>
            <person name="Kuo A."/>
            <person name="Krutzmann J."/>
            <person name="Morin E."/>
            <person name="Arend M."/>
            <person name="Barry K.W."/>
            <person name="Binder M."/>
            <person name="Choi C."/>
            <person name="Clum A."/>
            <person name="Copeland A."/>
            <person name="Grisel N."/>
            <person name="Haridas S."/>
            <person name="Kipfer T."/>
            <person name="LaButti K."/>
            <person name="Lindquist E."/>
            <person name="Lipzen A."/>
            <person name="Maire R."/>
            <person name="Meier B."/>
            <person name="Mihaltcheva S."/>
            <person name="Molinier V."/>
            <person name="Murat C."/>
            <person name="Poggeler S."/>
            <person name="Quandt C.A."/>
            <person name="Sperisen C."/>
            <person name="Tritt A."/>
            <person name="Tisserant E."/>
            <person name="Crous P.W."/>
            <person name="Henrissat B."/>
            <person name="Nehls U."/>
            <person name="Egli S."/>
            <person name="Spatafora J.W."/>
            <person name="Grigoriev I.V."/>
            <person name="Martin F.M."/>
        </authorList>
    </citation>
    <scope>NUCLEOTIDE SEQUENCE [LARGE SCALE GENOMIC DNA]</scope>
    <source>
        <strain evidence="4 5">CBS 459.81</strain>
    </source>
</reference>
<dbReference type="EMBL" id="KV744983">
    <property type="protein sequence ID" value="OCK79902.1"/>
    <property type="molecule type" value="Genomic_DNA"/>
</dbReference>
<accession>A0A8E2E9P2</accession>
<protein>
    <recommendedName>
        <fullName evidence="6">NACHT domain-containing protein</fullName>
    </recommendedName>
</protein>
<name>A0A8E2E9P2_9PEZI</name>
<feature type="domain" description="DUF7791" evidence="3">
    <location>
        <begin position="567"/>
        <end position="709"/>
    </location>
</feature>
<dbReference type="Pfam" id="PF25053">
    <property type="entry name" value="DUF7791"/>
    <property type="match status" value="1"/>
</dbReference>
<evidence type="ECO:0000259" key="2">
    <source>
        <dbReference type="Pfam" id="PF24883"/>
    </source>
</evidence>
<dbReference type="PANTHER" id="PTHR10039:SF5">
    <property type="entry name" value="NACHT DOMAIN-CONTAINING PROTEIN"/>
    <property type="match status" value="1"/>
</dbReference>
<proteinExistence type="predicted"/>
<evidence type="ECO:0000256" key="1">
    <source>
        <dbReference type="ARBA" id="ARBA00022737"/>
    </source>
</evidence>
<sequence>MVLDPLSALGLAGNIVQFVDFACKLIAETRELYYSESGLSSKAETLDTITQDLRRLSDGLEVSSARGTSAAGPLIRTLAFDCKQLADDISRDIKKLQVSSKSKPHQRWASFRAALKATLGENTVLHLSARIDTLRNEVSIRMLSLLNDRQSEMLQSLQRIEIDNRILSMNRTSEFRSLKEQIVNAITDLQSDAQLEKGNIKEHFLHLQLDREISQRNVEALSQRLTSLSSLLAEFVTETRTVATEQMVLKSLSFPMLKMRVGQIPDAHPDTFGWIFADEFRTDSRTVSFIDWLASEDGIWWITGKPGSGKSTLMKHISSSRRAENELQKWANARGRKLVTASYFFWNAGTKLQRSQEGLLRSLLLETLCQTPELIHVVCGLKIAQFHPFQADADPWTRKELLNAFEQLGKQSSTTTSYFFLVDGLDEYQCAEEGTHDALVSLLQHLSQSDAIKICVSSREYTVFRDAFKGGHHLKMEDLTKEDIQRFVHVNLEESPRFRELAAEDDRYLALEAAIVDRSNGVFLWVFLVVKSLREGLTYADRISDLERRLNDLPKTLEDFFAHILDSVDKHYRVLAAQAFQVANQAAEPLDLIIYSFLDEEDANFALTLPVQPLTENEIQRRHEDMRRRLDARCKGLLEINQLTNYSSYGGPTTHYKVDFLHRTVRDYLFNAPDMQKMLRDRLPNNFSPQYQLCKAFLANLKTVKLPEKSTPKSPWTTKASAPVGRACDDSFTKSLHDFLFYAEELTYRFDNPPMELLAEAEKVTLERSGQRMKGKRTAFLGACIAHSLDQYLEYRIKDDPQLVNHRGHPLLDFALGMLAPTVLGMQNSIGWHEGTYFVNSPGIRPQFVKLLLQMGANPNQRYKDQTVWGRFMNRIRSDAVSISKTKDEVVFKDWSAPASTSKADVVTTLGLLVRHGANLDQEVVVKREWRPRRKDTGRAADLYGSSEVEVQTTAKARDIIAESVLEAEAEEIWAQIPRAKIGLAKLFSWIHGRLQ</sequence>
<dbReference type="Proteomes" id="UP000250266">
    <property type="component" value="Unassembled WGS sequence"/>
</dbReference>